<dbReference type="InterPro" id="IPR016181">
    <property type="entry name" value="Acyl_CoA_acyltransferase"/>
</dbReference>
<evidence type="ECO:0000259" key="1">
    <source>
        <dbReference type="Pfam" id="PF13302"/>
    </source>
</evidence>
<proteinExistence type="predicted"/>
<dbReference type="OrthoDB" id="6293260at2"/>
<dbReference type="Proteomes" id="UP000305267">
    <property type="component" value="Unassembled WGS sequence"/>
</dbReference>
<organism evidence="2 3">
    <name type="scientific">Methylobacterium terricola</name>
    <dbReference type="NCBI Taxonomy" id="2583531"/>
    <lineage>
        <taxon>Bacteria</taxon>
        <taxon>Pseudomonadati</taxon>
        <taxon>Pseudomonadota</taxon>
        <taxon>Alphaproteobacteria</taxon>
        <taxon>Hyphomicrobiales</taxon>
        <taxon>Methylobacteriaceae</taxon>
        <taxon>Methylobacterium</taxon>
    </lineage>
</organism>
<evidence type="ECO:0000313" key="2">
    <source>
        <dbReference type="EMBL" id="TNC12285.1"/>
    </source>
</evidence>
<dbReference type="GO" id="GO:0005737">
    <property type="term" value="C:cytoplasm"/>
    <property type="evidence" value="ECO:0007669"/>
    <property type="project" value="TreeGrafter"/>
</dbReference>
<reference evidence="2 3" key="1">
    <citation type="submission" date="2019-06" db="EMBL/GenBank/DDBJ databases">
        <title>Genome of Methylobacterium sp. 17Sr1-39.</title>
        <authorList>
            <person name="Seo T."/>
        </authorList>
    </citation>
    <scope>NUCLEOTIDE SEQUENCE [LARGE SCALE GENOMIC DNA]</scope>
    <source>
        <strain evidence="2 3">17Sr1-39</strain>
    </source>
</reference>
<dbReference type="GO" id="GO:0008999">
    <property type="term" value="F:protein-N-terminal-alanine acetyltransferase activity"/>
    <property type="evidence" value="ECO:0007669"/>
    <property type="project" value="TreeGrafter"/>
</dbReference>
<keyword evidence="3" id="KW-1185">Reference proteome</keyword>
<keyword evidence="2" id="KW-0808">Transferase</keyword>
<dbReference type="GO" id="GO:1990189">
    <property type="term" value="F:protein N-terminal-serine acetyltransferase activity"/>
    <property type="evidence" value="ECO:0007669"/>
    <property type="project" value="TreeGrafter"/>
</dbReference>
<dbReference type="Gene3D" id="3.40.630.30">
    <property type="match status" value="1"/>
</dbReference>
<feature type="domain" description="N-acetyltransferase" evidence="1">
    <location>
        <begin position="43"/>
        <end position="181"/>
    </location>
</feature>
<dbReference type="EMBL" id="VDDA01000006">
    <property type="protein sequence ID" value="TNC12285.1"/>
    <property type="molecule type" value="Genomic_DNA"/>
</dbReference>
<sequence>MRPGWLGKRMVCQPLRVDSRLHSLRCDMSAASLTPPHRLATARLVLRPAQPADAAALFSAYTADPQVARFMIWRPHRAVEETQAYLRACAEQWAAGTCFTDLLEEADRAGPIGAIALRPAGTSADFGYVLARAAWGRGLMPEALQALSGWALAQEGIWRTFATCDVANQASARVMEKARMRFEGVLRRHTVHPNIQPEPRDCRLYARVKGD</sequence>
<protein>
    <submittedName>
        <fullName evidence="2">GNAT family N-acetyltransferase</fullName>
    </submittedName>
</protein>
<dbReference type="InterPro" id="IPR051908">
    <property type="entry name" value="Ribosomal_N-acetyltransferase"/>
</dbReference>
<dbReference type="PANTHER" id="PTHR43441">
    <property type="entry name" value="RIBOSOMAL-PROTEIN-SERINE ACETYLTRANSFERASE"/>
    <property type="match status" value="1"/>
</dbReference>
<dbReference type="Pfam" id="PF13302">
    <property type="entry name" value="Acetyltransf_3"/>
    <property type="match status" value="1"/>
</dbReference>
<dbReference type="InterPro" id="IPR000182">
    <property type="entry name" value="GNAT_dom"/>
</dbReference>
<evidence type="ECO:0000313" key="3">
    <source>
        <dbReference type="Proteomes" id="UP000305267"/>
    </source>
</evidence>
<gene>
    <name evidence="2" type="ORF">FF100_15725</name>
</gene>
<dbReference type="AlphaFoldDB" id="A0A5C4LGI3"/>
<name>A0A5C4LGI3_9HYPH</name>
<dbReference type="SUPFAM" id="SSF55729">
    <property type="entry name" value="Acyl-CoA N-acyltransferases (Nat)"/>
    <property type="match status" value="1"/>
</dbReference>
<comment type="caution">
    <text evidence="2">The sequence shown here is derived from an EMBL/GenBank/DDBJ whole genome shotgun (WGS) entry which is preliminary data.</text>
</comment>
<dbReference type="PANTHER" id="PTHR43441:SF2">
    <property type="entry name" value="FAMILY ACETYLTRANSFERASE, PUTATIVE (AFU_ORTHOLOGUE AFUA_7G00850)-RELATED"/>
    <property type="match status" value="1"/>
</dbReference>
<accession>A0A5C4LGI3</accession>